<proteinExistence type="predicted"/>
<protein>
    <submittedName>
        <fullName evidence="2">Membrane associated rhomboid family serine protease</fullName>
    </submittedName>
</protein>
<keyword evidence="1" id="KW-0812">Transmembrane</keyword>
<keyword evidence="1" id="KW-1133">Transmembrane helix</keyword>
<evidence type="ECO:0000313" key="3">
    <source>
        <dbReference type="Proteomes" id="UP001179280"/>
    </source>
</evidence>
<sequence>MKTSKLHIAIVFILFALAGSAATGIVGPALLYVSRMVFSQELLESISYVAAFFIAAVPGFIGSFYWSYFFIKKERRETKHLHEKDK</sequence>
<keyword evidence="2" id="KW-0645">Protease</keyword>
<keyword evidence="3" id="KW-1185">Reference proteome</keyword>
<organism evidence="2 3">
    <name type="scientific">Shouchella xiaoxiensis</name>
    <dbReference type="NCBI Taxonomy" id="766895"/>
    <lineage>
        <taxon>Bacteria</taxon>
        <taxon>Bacillati</taxon>
        <taxon>Bacillota</taxon>
        <taxon>Bacilli</taxon>
        <taxon>Bacillales</taxon>
        <taxon>Bacillaceae</taxon>
        <taxon>Shouchella</taxon>
    </lineage>
</organism>
<evidence type="ECO:0000256" key="1">
    <source>
        <dbReference type="SAM" id="Phobius"/>
    </source>
</evidence>
<keyword evidence="1" id="KW-0472">Membrane</keyword>
<dbReference type="InterPro" id="IPR036259">
    <property type="entry name" value="MFS_trans_sf"/>
</dbReference>
<dbReference type="GO" id="GO:0006508">
    <property type="term" value="P:proteolysis"/>
    <property type="evidence" value="ECO:0007669"/>
    <property type="project" value="UniProtKB-KW"/>
</dbReference>
<reference evidence="2" key="1">
    <citation type="submission" date="2021-01" db="EMBL/GenBank/DDBJ databases">
        <title>Genomic Encyclopedia of Type Strains, Phase IV (KMG-IV): sequencing the most valuable type-strain genomes for metagenomic binning, comparative biology and taxonomic classification.</title>
        <authorList>
            <person name="Goeker M."/>
        </authorList>
    </citation>
    <scope>NUCLEOTIDE SEQUENCE</scope>
    <source>
        <strain evidence="2">DSM 21943</strain>
    </source>
</reference>
<dbReference type="SUPFAM" id="SSF103473">
    <property type="entry name" value="MFS general substrate transporter"/>
    <property type="match status" value="1"/>
</dbReference>
<dbReference type="Proteomes" id="UP001179280">
    <property type="component" value="Unassembled WGS sequence"/>
</dbReference>
<feature type="transmembrane region" description="Helical" evidence="1">
    <location>
        <begin position="46"/>
        <end position="71"/>
    </location>
</feature>
<dbReference type="GO" id="GO:0008233">
    <property type="term" value="F:peptidase activity"/>
    <property type="evidence" value="ECO:0007669"/>
    <property type="project" value="UniProtKB-KW"/>
</dbReference>
<keyword evidence="2" id="KW-0378">Hydrolase</keyword>
<evidence type="ECO:0000313" key="2">
    <source>
        <dbReference type="EMBL" id="MBM7839937.1"/>
    </source>
</evidence>
<comment type="caution">
    <text evidence="2">The sequence shown here is derived from an EMBL/GenBank/DDBJ whole genome shotgun (WGS) entry which is preliminary data.</text>
</comment>
<gene>
    <name evidence="2" type="ORF">JOC54_003217</name>
</gene>
<dbReference type="RefSeq" id="WP_204467278.1">
    <property type="nucleotide sequence ID" value="NZ_JAFBCV010000010.1"/>
</dbReference>
<accession>A0ABS2T0C6</accession>
<name>A0ABS2T0C6_9BACI</name>
<dbReference type="EMBL" id="JAFBCV010000010">
    <property type="protein sequence ID" value="MBM7839937.1"/>
    <property type="molecule type" value="Genomic_DNA"/>
</dbReference>